<reference evidence="3" key="2">
    <citation type="submission" date="2015-01" db="EMBL/GenBank/DDBJ databases">
        <title>Evolutionary Origins and Diversification of the Mycorrhizal Mutualists.</title>
        <authorList>
            <consortium name="DOE Joint Genome Institute"/>
            <consortium name="Mycorrhizal Genomics Consortium"/>
            <person name="Kohler A."/>
            <person name="Kuo A."/>
            <person name="Nagy L.G."/>
            <person name="Floudas D."/>
            <person name="Copeland A."/>
            <person name="Barry K.W."/>
            <person name="Cichocki N."/>
            <person name="Veneault-Fourrey C."/>
            <person name="LaButti K."/>
            <person name="Lindquist E.A."/>
            <person name="Lipzen A."/>
            <person name="Lundell T."/>
            <person name="Morin E."/>
            <person name="Murat C."/>
            <person name="Riley R."/>
            <person name="Ohm R."/>
            <person name="Sun H."/>
            <person name="Tunlid A."/>
            <person name="Henrissat B."/>
            <person name="Grigoriev I.V."/>
            <person name="Hibbett D.S."/>
            <person name="Martin F."/>
        </authorList>
    </citation>
    <scope>NUCLEOTIDE SEQUENCE [LARGE SCALE GENOMIC DNA]</scope>
    <source>
        <strain evidence="3">Zn</strain>
    </source>
</reference>
<feature type="non-terminal residue" evidence="2">
    <location>
        <position position="279"/>
    </location>
</feature>
<evidence type="ECO:0008006" key="4">
    <source>
        <dbReference type="Google" id="ProtNLM"/>
    </source>
</evidence>
<proteinExistence type="predicted"/>
<dbReference type="PANTHER" id="PTHR43677:SF11">
    <property type="entry name" value="ZINC-CONTAINING ALCOHOL DEHYDROGENASE"/>
    <property type="match status" value="1"/>
</dbReference>
<dbReference type="Proteomes" id="UP000054321">
    <property type="component" value="Unassembled WGS sequence"/>
</dbReference>
<evidence type="ECO:0000313" key="3">
    <source>
        <dbReference type="Proteomes" id="UP000054321"/>
    </source>
</evidence>
<dbReference type="InterPro" id="IPR011032">
    <property type="entry name" value="GroES-like_sf"/>
</dbReference>
<feature type="compositionally biased region" description="Polar residues" evidence="1">
    <location>
        <begin position="1"/>
        <end position="20"/>
    </location>
</feature>
<dbReference type="AlphaFoldDB" id="A0A0C3HC17"/>
<reference evidence="2 3" key="1">
    <citation type="submission" date="2014-04" db="EMBL/GenBank/DDBJ databases">
        <authorList>
            <consortium name="DOE Joint Genome Institute"/>
            <person name="Kuo A."/>
            <person name="Martino E."/>
            <person name="Perotto S."/>
            <person name="Kohler A."/>
            <person name="Nagy L.G."/>
            <person name="Floudas D."/>
            <person name="Copeland A."/>
            <person name="Barry K.W."/>
            <person name="Cichocki N."/>
            <person name="Veneault-Fourrey C."/>
            <person name="LaButti K."/>
            <person name="Lindquist E.A."/>
            <person name="Lipzen A."/>
            <person name="Lundell T."/>
            <person name="Morin E."/>
            <person name="Murat C."/>
            <person name="Sun H."/>
            <person name="Tunlid A."/>
            <person name="Henrissat B."/>
            <person name="Grigoriev I.V."/>
            <person name="Hibbett D.S."/>
            <person name="Martin F."/>
            <person name="Nordberg H.P."/>
            <person name="Cantor M.N."/>
            <person name="Hua S.X."/>
        </authorList>
    </citation>
    <scope>NUCLEOTIDE SEQUENCE [LARGE SCALE GENOMIC DNA]</scope>
    <source>
        <strain evidence="2 3">Zn</strain>
    </source>
</reference>
<dbReference type="GO" id="GO:0016491">
    <property type="term" value="F:oxidoreductase activity"/>
    <property type="evidence" value="ECO:0007669"/>
    <property type="project" value="TreeGrafter"/>
</dbReference>
<dbReference type="PANTHER" id="PTHR43677">
    <property type="entry name" value="SHORT-CHAIN DEHYDROGENASE/REDUCTASE"/>
    <property type="match status" value="1"/>
</dbReference>
<evidence type="ECO:0000256" key="1">
    <source>
        <dbReference type="SAM" id="MobiDB-lite"/>
    </source>
</evidence>
<dbReference type="Gene3D" id="3.90.180.10">
    <property type="entry name" value="Medium-chain alcohol dehydrogenases, catalytic domain"/>
    <property type="match status" value="1"/>
</dbReference>
<keyword evidence="3" id="KW-1185">Reference proteome</keyword>
<sequence>MRAITISSFGAQPTFTTEQPAPSRGSDDQIAIKVLTSGLHPLVRAQVVGTHHSVKTNMLPYIPGADGVGITSDGRTVYFNSVAAGGGFAEEIIVPRPLVTPVPPGADPIHLAGLVNPGISSWMALRARTSPELTPGFSVLVVGVTGLSGKLAVKFARLLGAGKIIGVARNVHKMMPLELDQRIVLAETLAETDFSDIGDVDLILDYLYGPVTQALLNSLNSKVPTQYLQIGTVCGADICLPGALLRSKNITIRGSAAGAWPMAQLSKELPGLLEAICKL</sequence>
<dbReference type="InParanoid" id="A0A0C3HC17"/>
<feature type="region of interest" description="Disordered" evidence="1">
    <location>
        <begin position="1"/>
        <end position="26"/>
    </location>
</feature>
<protein>
    <recommendedName>
        <fullName evidence="4">Enoyl reductase (ER) domain-containing protein</fullName>
    </recommendedName>
</protein>
<dbReference type="SUPFAM" id="SSF51735">
    <property type="entry name" value="NAD(P)-binding Rossmann-fold domains"/>
    <property type="match status" value="1"/>
</dbReference>
<dbReference type="InterPro" id="IPR036291">
    <property type="entry name" value="NAD(P)-bd_dom_sf"/>
</dbReference>
<dbReference type="OrthoDB" id="809632at2759"/>
<evidence type="ECO:0000313" key="2">
    <source>
        <dbReference type="EMBL" id="KIN00725.1"/>
    </source>
</evidence>
<accession>A0A0C3HC17</accession>
<dbReference type="STRING" id="913774.A0A0C3HC17"/>
<organism evidence="2 3">
    <name type="scientific">Oidiodendron maius (strain Zn)</name>
    <dbReference type="NCBI Taxonomy" id="913774"/>
    <lineage>
        <taxon>Eukaryota</taxon>
        <taxon>Fungi</taxon>
        <taxon>Dikarya</taxon>
        <taxon>Ascomycota</taxon>
        <taxon>Pezizomycotina</taxon>
        <taxon>Leotiomycetes</taxon>
        <taxon>Leotiomycetes incertae sedis</taxon>
        <taxon>Myxotrichaceae</taxon>
        <taxon>Oidiodendron</taxon>
    </lineage>
</organism>
<gene>
    <name evidence="2" type="ORF">OIDMADRAFT_78976</name>
</gene>
<dbReference type="EMBL" id="KN832877">
    <property type="protein sequence ID" value="KIN00725.1"/>
    <property type="molecule type" value="Genomic_DNA"/>
</dbReference>
<name>A0A0C3HC17_OIDMZ</name>
<dbReference type="SUPFAM" id="SSF50129">
    <property type="entry name" value="GroES-like"/>
    <property type="match status" value="1"/>
</dbReference>
<dbReference type="InterPro" id="IPR051397">
    <property type="entry name" value="Zn-ADH-like_protein"/>
</dbReference>
<dbReference type="Gene3D" id="3.40.50.720">
    <property type="entry name" value="NAD(P)-binding Rossmann-like Domain"/>
    <property type="match status" value="1"/>
</dbReference>
<dbReference type="HOGENOM" id="CLU_026673_7_0_1"/>